<dbReference type="InterPro" id="IPR002104">
    <property type="entry name" value="Integrase_catalytic"/>
</dbReference>
<dbReference type="SUPFAM" id="SSF56349">
    <property type="entry name" value="DNA breaking-rejoining enzymes"/>
    <property type="match status" value="1"/>
</dbReference>
<evidence type="ECO:0000256" key="2">
    <source>
        <dbReference type="ARBA" id="ARBA00022908"/>
    </source>
</evidence>
<dbReference type="InterPro" id="IPR013762">
    <property type="entry name" value="Integrase-like_cat_sf"/>
</dbReference>
<protein>
    <recommendedName>
        <fullName evidence="6">Tyr recombinase domain-containing protein</fullName>
    </recommendedName>
</protein>
<dbReference type="CDD" id="cd01184">
    <property type="entry name" value="INT_C_like_1"/>
    <property type="match status" value="1"/>
</dbReference>
<feature type="compositionally biased region" description="Low complexity" evidence="5">
    <location>
        <begin position="177"/>
        <end position="193"/>
    </location>
</feature>
<keyword evidence="3" id="KW-0238">DNA-binding</keyword>
<evidence type="ECO:0000313" key="7">
    <source>
        <dbReference type="EMBL" id="KPN62278.1"/>
    </source>
</evidence>
<dbReference type="Proteomes" id="UP000050471">
    <property type="component" value="Unassembled WGS sequence"/>
</dbReference>
<keyword evidence="8" id="KW-1185">Reference proteome</keyword>
<dbReference type="Gene3D" id="1.10.443.10">
    <property type="entry name" value="Intergrase catalytic core"/>
    <property type="match status" value="1"/>
</dbReference>
<dbReference type="Pfam" id="PF00589">
    <property type="entry name" value="Phage_integrase"/>
    <property type="match status" value="1"/>
</dbReference>
<reference evidence="7 8" key="1">
    <citation type="submission" date="2015-09" db="EMBL/GenBank/DDBJ databases">
        <title>Draft genome sequence of Aliiroseovarius crassostreae CV919-312TSm, the causative agent of Roseovarius Oyster Disease (formerly Juvenile Oyster Disease).</title>
        <authorList>
            <person name="Kessner L."/>
            <person name="Spinard E."/>
            <person name="Nelson D."/>
        </authorList>
    </citation>
    <scope>NUCLEOTIDE SEQUENCE [LARGE SCALE GENOMIC DNA]</scope>
    <source>
        <strain evidence="7 8">CV919-312</strain>
    </source>
</reference>
<dbReference type="PANTHER" id="PTHR30349">
    <property type="entry name" value="PHAGE INTEGRASE-RELATED"/>
    <property type="match status" value="1"/>
</dbReference>
<dbReference type="InterPro" id="IPR011010">
    <property type="entry name" value="DNA_brk_join_enz"/>
</dbReference>
<dbReference type="PANTHER" id="PTHR30349:SF41">
    <property type="entry name" value="INTEGRASE_RECOMBINASE PROTEIN MJ0367-RELATED"/>
    <property type="match status" value="1"/>
</dbReference>
<dbReference type="GO" id="GO:0006310">
    <property type="term" value="P:DNA recombination"/>
    <property type="evidence" value="ECO:0007669"/>
    <property type="project" value="UniProtKB-KW"/>
</dbReference>
<proteinExistence type="inferred from homology"/>
<dbReference type="InterPro" id="IPR050090">
    <property type="entry name" value="Tyrosine_recombinase_XerCD"/>
</dbReference>
<dbReference type="AlphaFoldDB" id="A0A0P7J3N5"/>
<dbReference type="EMBL" id="LKBA01000019">
    <property type="protein sequence ID" value="KPN62278.1"/>
    <property type="molecule type" value="Genomic_DNA"/>
</dbReference>
<dbReference type="STRING" id="154981.AKJ29_08490"/>
<comment type="caution">
    <text evidence="7">The sequence shown here is derived from an EMBL/GenBank/DDBJ whole genome shotgun (WGS) entry which is preliminary data.</text>
</comment>
<evidence type="ECO:0000259" key="6">
    <source>
        <dbReference type="Pfam" id="PF00589"/>
    </source>
</evidence>
<accession>A0A0P7J3N5</accession>
<evidence type="ECO:0000256" key="1">
    <source>
        <dbReference type="ARBA" id="ARBA00008857"/>
    </source>
</evidence>
<evidence type="ECO:0000256" key="4">
    <source>
        <dbReference type="ARBA" id="ARBA00023172"/>
    </source>
</evidence>
<feature type="domain" description="Tyr recombinase" evidence="6">
    <location>
        <begin position="432"/>
        <end position="572"/>
    </location>
</feature>
<organism evidence="7 8">
    <name type="scientific">Aliiroseovarius crassostreae</name>
    <dbReference type="NCBI Taxonomy" id="154981"/>
    <lineage>
        <taxon>Bacteria</taxon>
        <taxon>Pseudomonadati</taxon>
        <taxon>Pseudomonadota</taxon>
        <taxon>Alphaproteobacteria</taxon>
        <taxon>Rhodobacterales</taxon>
        <taxon>Paracoccaceae</taxon>
        <taxon>Aliiroseovarius</taxon>
    </lineage>
</organism>
<keyword evidence="2" id="KW-0229">DNA integration</keyword>
<dbReference type="GO" id="GO:0015074">
    <property type="term" value="P:DNA integration"/>
    <property type="evidence" value="ECO:0007669"/>
    <property type="project" value="UniProtKB-KW"/>
</dbReference>
<evidence type="ECO:0000313" key="8">
    <source>
        <dbReference type="Proteomes" id="UP000050471"/>
    </source>
</evidence>
<evidence type="ECO:0000256" key="5">
    <source>
        <dbReference type="SAM" id="MobiDB-lite"/>
    </source>
</evidence>
<comment type="similarity">
    <text evidence="1">Belongs to the 'phage' integrase family.</text>
</comment>
<keyword evidence="4" id="KW-0233">DNA recombination</keyword>
<dbReference type="GO" id="GO:0003677">
    <property type="term" value="F:DNA binding"/>
    <property type="evidence" value="ECO:0007669"/>
    <property type="project" value="UniProtKB-KW"/>
</dbReference>
<name>A0A0P7J3N5_9RHOB</name>
<sequence>MVREAEVLARRLTWLSSLAFDYARGVAIMETGLMERVLTELVRFEIAASDAARAIAPERTHKEAQMAAERELVLQNTLREALLLRNREVARSPVRAAAERLGVQISEDSSDWMALAYEATRVLLDLSNEKSRRDHGFFSAPSRFFEAAMAPDAMPSMPAYRVEPAAIAVHEAPSTHVVAQPAPATPSAPVSAPLTEPEPTLRPSPKVSKKASIKLSEAFEKYGAVRLEGKMGKQVEETAVKAKGESYKRNSFANLQSTAKLLVDVIGDKPVCELVVGDFTEAFSIIQHVPVNHGKSSAEKRPMREIVEATNLKEQKNKARVHAMMKKAGASQGNIEAAEHQENIARLRVNTVYRHMQDTQRVLRYLIAHGYLSENFMEDVIWSKGELQRLEILQEDNSRKIWGDELQKLFRTPLFQGEIEDIGDPMFWAPIVAVLHGMREEEVLQLRLDDIRAENGIDYFDIKVGASWQRLKSKAATRRVPLHNSLVALGFLDLVAMRQREGEDRLFPHLTRGKNRKTLSENFTKDFTRFRKANDVYEKRIDFHSFRTQFNVEQIKARTDSELRHILMGHEMETVNLKHYGGDGHDLEYLHEIVQRVDIDISMIQSPFADGKKAKVSDLQATRKRLRVV</sequence>
<feature type="region of interest" description="Disordered" evidence="5">
    <location>
        <begin position="177"/>
        <end position="207"/>
    </location>
</feature>
<evidence type="ECO:0000256" key="3">
    <source>
        <dbReference type="ARBA" id="ARBA00023125"/>
    </source>
</evidence>
<gene>
    <name evidence="7" type="ORF">AKJ29_08490</name>
</gene>